<evidence type="ECO:0000313" key="3">
    <source>
        <dbReference type="Proteomes" id="UP000813824"/>
    </source>
</evidence>
<name>A0A8K0UM34_9AGAR</name>
<evidence type="ECO:0000313" key="2">
    <source>
        <dbReference type="EMBL" id="KAH8099425.1"/>
    </source>
</evidence>
<gene>
    <name evidence="2" type="ORF">BXZ70DRAFT_299850</name>
</gene>
<reference evidence="2" key="1">
    <citation type="journal article" date="2021" name="New Phytol.">
        <title>Evolutionary innovations through gain and loss of genes in the ectomycorrhizal Boletales.</title>
        <authorList>
            <person name="Wu G."/>
            <person name="Miyauchi S."/>
            <person name="Morin E."/>
            <person name="Kuo A."/>
            <person name="Drula E."/>
            <person name="Varga T."/>
            <person name="Kohler A."/>
            <person name="Feng B."/>
            <person name="Cao Y."/>
            <person name="Lipzen A."/>
            <person name="Daum C."/>
            <person name="Hundley H."/>
            <person name="Pangilinan J."/>
            <person name="Johnson J."/>
            <person name="Barry K."/>
            <person name="LaButti K."/>
            <person name="Ng V."/>
            <person name="Ahrendt S."/>
            <person name="Min B."/>
            <person name="Choi I.G."/>
            <person name="Park H."/>
            <person name="Plett J.M."/>
            <person name="Magnuson J."/>
            <person name="Spatafora J.W."/>
            <person name="Nagy L.G."/>
            <person name="Henrissat B."/>
            <person name="Grigoriev I.V."/>
            <person name="Yang Z.L."/>
            <person name="Xu J."/>
            <person name="Martin F.M."/>
        </authorList>
    </citation>
    <scope>NUCLEOTIDE SEQUENCE</scope>
    <source>
        <strain evidence="2">KKN 215</strain>
    </source>
</reference>
<proteinExistence type="predicted"/>
<feature type="region of interest" description="Disordered" evidence="1">
    <location>
        <begin position="171"/>
        <end position="226"/>
    </location>
</feature>
<feature type="region of interest" description="Disordered" evidence="1">
    <location>
        <begin position="31"/>
        <end position="56"/>
    </location>
</feature>
<dbReference type="AlphaFoldDB" id="A0A8K0UM34"/>
<sequence>MAAPGSSGGHTINGMPDSSQVLASLMASMAGTVGPSHSSHGSGTNTNGQLPPHQTPAYMQPMQSMPQQMLNMGFFGMPTGMQMPMYQQQTQGPAPMMMAVFAEVMRLSKPVGSEHDEKILVDTLSESEAKGWTYKTALESLHAINEHASSLWKDYYLDHKTRLDALIEKKRSFGQSSKSKGKGKGKAKEGKRHDSPAPNRPPHKERETSYSGPKPPKPQVLPGGNCRVTESDLEFMMEFINYRANKKFTQEYTTYASALAKRAPHHSVAVWRAQMTKHTEEIQEILLDVKDQYRREGRMCSPSPSNSDERNEEHQSSDYSEDDEYEDKEDDEYEASGDSDSDEEDDLQMMSRAGDRITDADRRVMARHIATFGEDWDRAGSTKARWEPFAEVFAQRSVGAWAEAYRNHKDRKCLCIPLFVFNLTGDP</sequence>
<dbReference type="EMBL" id="JAEVFJ010000020">
    <property type="protein sequence ID" value="KAH8099425.1"/>
    <property type="molecule type" value="Genomic_DNA"/>
</dbReference>
<evidence type="ECO:0000256" key="1">
    <source>
        <dbReference type="SAM" id="MobiDB-lite"/>
    </source>
</evidence>
<feature type="compositionally biased region" description="Acidic residues" evidence="1">
    <location>
        <begin position="319"/>
        <end position="346"/>
    </location>
</feature>
<comment type="caution">
    <text evidence="2">The sequence shown here is derived from an EMBL/GenBank/DDBJ whole genome shotgun (WGS) entry which is preliminary data.</text>
</comment>
<keyword evidence="3" id="KW-1185">Reference proteome</keyword>
<feature type="region of interest" description="Disordered" evidence="1">
    <location>
        <begin position="296"/>
        <end position="346"/>
    </location>
</feature>
<dbReference type="Proteomes" id="UP000813824">
    <property type="component" value="Unassembled WGS sequence"/>
</dbReference>
<protein>
    <submittedName>
        <fullName evidence="2">Uncharacterized protein</fullName>
    </submittedName>
</protein>
<dbReference type="OrthoDB" id="3194584at2759"/>
<feature type="compositionally biased region" description="Basic and acidic residues" evidence="1">
    <location>
        <begin position="186"/>
        <end position="195"/>
    </location>
</feature>
<organism evidence="2 3">
    <name type="scientific">Cristinia sonorae</name>
    <dbReference type="NCBI Taxonomy" id="1940300"/>
    <lineage>
        <taxon>Eukaryota</taxon>
        <taxon>Fungi</taxon>
        <taxon>Dikarya</taxon>
        <taxon>Basidiomycota</taxon>
        <taxon>Agaricomycotina</taxon>
        <taxon>Agaricomycetes</taxon>
        <taxon>Agaricomycetidae</taxon>
        <taxon>Agaricales</taxon>
        <taxon>Pleurotineae</taxon>
        <taxon>Stephanosporaceae</taxon>
        <taxon>Cristinia</taxon>
    </lineage>
</organism>
<feature type="compositionally biased region" description="Polar residues" evidence="1">
    <location>
        <begin position="35"/>
        <end position="49"/>
    </location>
</feature>
<accession>A0A8K0UM34</accession>
<feature type="compositionally biased region" description="Basic and acidic residues" evidence="1">
    <location>
        <begin position="307"/>
        <end position="316"/>
    </location>
</feature>